<dbReference type="SMART" id="SM00220">
    <property type="entry name" value="S_TKc"/>
    <property type="match status" value="1"/>
</dbReference>
<dbReference type="GO" id="GO:0004674">
    <property type="term" value="F:protein serine/threonine kinase activity"/>
    <property type="evidence" value="ECO:0007669"/>
    <property type="project" value="UniProtKB-KW"/>
</dbReference>
<keyword evidence="13" id="KW-0418">Kinase</keyword>
<dbReference type="SMART" id="SM00369">
    <property type="entry name" value="LRR_TYP"/>
    <property type="match status" value="6"/>
</dbReference>
<dbReference type="FunFam" id="3.80.10.10:FF:000234">
    <property type="entry name" value="Probable inactive receptor kinase RLK902"/>
    <property type="match status" value="1"/>
</dbReference>
<keyword evidence="17" id="KW-0675">Receptor</keyword>
<evidence type="ECO:0000256" key="18">
    <source>
        <dbReference type="ARBA" id="ARBA00023180"/>
    </source>
</evidence>
<comment type="similarity">
    <text evidence="2">Belongs to the protein kinase superfamily. Ser/Thr protein kinase family.</text>
</comment>
<evidence type="ECO:0000313" key="23">
    <source>
        <dbReference type="EMBL" id="KAK4263439.1"/>
    </source>
</evidence>
<accession>A0AAE1MFL3</accession>
<keyword evidence="14 19" id="KW-0067">ATP-binding</keyword>
<dbReference type="Pfam" id="PF00069">
    <property type="entry name" value="Pkinase"/>
    <property type="match status" value="1"/>
</dbReference>
<dbReference type="PANTHER" id="PTHR48056:SF20">
    <property type="entry name" value="PROTEIN KINASE DOMAIN-CONTAINING PROTEIN"/>
    <property type="match status" value="1"/>
</dbReference>
<dbReference type="GO" id="GO:0009791">
    <property type="term" value="P:post-embryonic development"/>
    <property type="evidence" value="ECO:0007669"/>
    <property type="project" value="UniProtKB-ARBA"/>
</dbReference>
<evidence type="ECO:0000256" key="9">
    <source>
        <dbReference type="ARBA" id="ARBA00022692"/>
    </source>
</evidence>
<keyword evidence="10 21" id="KW-0732">Signal</keyword>
<dbReference type="Gene3D" id="1.10.510.10">
    <property type="entry name" value="Transferase(Phosphotransferase) domain 1"/>
    <property type="match status" value="1"/>
</dbReference>
<evidence type="ECO:0000256" key="10">
    <source>
        <dbReference type="ARBA" id="ARBA00022729"/>
    </source>
</evidence>
<evidence type="ECO:0000256" key="11">
    <source>
        <dbReference type="ARBA" id="ARBA00022737"/>
    </source>
</evidence>
<dbReference type="EMBL" id="JAWXYG010000009">
    <property type="protein sequence ID" value="KAK4263439.1"/>
    <property type="molecule type" value="Genomic_DNA"/>
</dbReference>
<comment type="caution">
    <text evidence="23">The sequence shown here is derived from an EMBL/GenBank/DDBJ whole genome shotgun (WGS) entry which is preliminary data.</text>
</comment>
<dbReference type="GO" id="GO:0048608">
    <property type="term" value="P:reproductive structure development"/>
    <property type="evidence" value="ECO:0007669"/>
    <property type="project" value="UniProtKB-ARBA"/>
</dbReference>
<dbReference type="FunFam" id="1.10.510.10:FF:000632">
    <property type="entry name" value="leucine-rich repeat receptor-like protein kinase TDR"/>
    <property type="match status" value="1"/>
</dbReference>
<dbReference type="GO" id="GO:1905393">
    <property type="term" value="P:plant organ formation"/>
    <property type="evidence" value="ECO:0007669"/>
    <property type="project" value="UniProtKB-ARBA"/>
</dbReference>
<dbReference type="AlphaFoldDB" id="A0AAE1MFL3"/>
<evidence type="ECO:0000256" key="3">
    <source>
        <dbReference type="ARBA" id="ARBA00022473"/>
    </source>
</evidence>
<feature type="transmembrane region" description="Helical" evidence="20">
    <location>
        <begin position="613"/>
        <end position="637"/>
    </location>
</feature>
<feature type="chain" id="PRO_5042098809" description="Protein kinase domain-containing protein" evidence="21">
    <location>
        <begin position="25"/>
        <end position="971"/>
    </location>
</feature>
<evidence type="ECO:0000256" key="8">
    <source>
        <dbReference type="ARBA" id="ARBA00022679"/>
    </source>
</evidence>
<keyword evidence="18" id="KW-0325">Glycoprotein</keyword>
<evidence type="ECO:0000256" key="17">
    <source>
        <dbReference type="ARBA" id="ARBA00023170"/>
    </source>
</evidence>
<dbReference type="PROSITE" id="PS00107">
    <property type="entry name" value="PROTEIN_KINASE_ATP"/>
    <property type="match status" value="1"/>
</dbReference>
<comment type="subcellular location">
    <subcellularLocation>
        <location evidence="1">Cell membrane</location>
        <topology evidence="1">Single-pass membrane protein</topology>
    </subcellularLocation>
</comment>
<dbReference type="Pfam" id="PF00560">
    <property type="entry name" value="LRR_1"/>
    <property type="match status" value="5"/>
</dbReference>
<keyword evidence="12 19" id="KW-0547">Nucleotide-binding</keyword>
<evidence type="ECO:0000256" key="13">
    <source>
        <dbReference type="ARBA" id="ARBA00022777"/>
    </source>
</evidence>
<dbReference type="GO" id="GO:0033612">
    <property type="term" value="F:receptor serine/threonine kinase binding"/>
    <property type="evidence" value="ECO:0007669"/>
    <property type="project" value="TreeGrafter"/>
</dbReference>
<dbReference type="Pfam" id="PF13855">
    <property type="entry name" value="LRR_8"/>
    <property type="match status" value="1"/>
</dbReference>
<keyword evidence="15 20" id="KW-1133">Transmembrane helix</keyword>
<evidence type="ECO:0000256" key="16">
    <source>
        <dbReference type="ARBA" id="ARBA00023136"/>
    </source>
</evidence>
<evidence type="ECO:0000256" key="5">
    <source>
        <dbReference type="ARBA" id="ARBA00022527"/>
    </source>
</evidence>
<evidence type="ECO:0000256" key="7">
    <source>
        <dbReference type="ARBA" id="ARBA00022614"/>
    </source>
</evidence>
<dbReference type="InterPro" id="IPR008271">
    <property type="entry name" value="Ser/Thr_kinase_AS"/>
</dbReference>
<dbReference type="GO" id="GO:0005524">
    <property type="term" value="F:ATP binding"/>
    <property type="evidence" value="ECO:0007669"/>
    <property type="project" value="UniProtKB-UniRule"/>
</dbReference>
<keyword evidence="24" id="KW-1185">Reference proteome</keyword>
<dbReference type="InterPro" id="IPR000719">
    <property type="entry name" value="Prot_kinase_dom"/>
</dbReference>
<dbReference type="CDD" id="cd14066">
    <property type="entry name" value="STKc_IRAK"/>
    <property type="match status" value="1"/>
</dbReference>
<dbReference type="InterPro" id="IPR032675">
    <property type="entry name" value="LRR_dom_sf"/>
</dbReference>
<keyword evidence="9 20" id="KW-0812">Transmembrane</keyword>
<dbReference type="Gene3D" id="3.30.200.20">
    <property type="entry name" value="Phosphorylase Kinase, domain 1"/>
    <property type="match status" value="1"/>
</dbReference>
<evidence type="ECO:0000313" key="24">
    <source>
        <dbReference type="Proteomes" id="UP001293593"/>
    </source>
</evidence>
<proteinExistence type="inferred from homology"/>
<evidence type="ECO:0000256" key="4">
    <source>
        <dbReference type="ARBA" id="ARBA00022475"/>
    </source>
</evidence>
<evidence type="ECO:0000256" key="12">
    <source>
        <dbReference type="ARBA" id="ARBA00022741"/>
    </source>
</evidence>
<dbReference type="PROSITE" id="PS50011">
    <property type="entry name" value="PROTEIN_KINASE_DOM"/>
    <property type="match status" value="1"/>
</dbReference>
<evidence type="ECO:0000256" key="6">
    <source>
        <dbReference type="ARBA" id="ARBA00022553"/>
    </source>
</evidence>
<protein>
    <recommendedName>
        <fullName evidence="22">Protein kinase domain-containing protein</fullName>
    </recommendedName>
</protein>
<dbReference type="InterPro" id="IPR013210">
    <property type="entry name" value="LRR_N_plant-typ"/>
</dbReference>
<evidence type="ECO:0000259" key="22">
    <source>
        <dbReference type="PROSITE" id="PS50011"/>
    </source>
</evidence>
<evidence type="ECO:0000256" key="14">
    <source>
        <dbReference type="ARBA" id="ARBA00022840"/>
    </source>
</evidence>
<keyword evidence="3" id="KW-0217">Developmental protein</keyword>
<dbReference type="FunFam" id="3.80.10.10:FF:000215">
    <property type="entry name" value="Receptor-like protein kinase HSL1"/>
    <property type="match status" value="1"/>
</dbReference>
<keyword evidence="6" id="KW-0597">Phosphoprotein</keyword>
<dbReference type="GO" id="GO:0048367">
    <property type="term" value="P:shoot system development"/>
    <property type="evidence" value="ECO:0007669"/>
    <property type="project" value="UniProtKB-ARBA"/>
</dbReference>
<dbReference type="Proteomes" id="UP001293593">
    <property type="component" value="Unassembled WGS sequence"/>
</dbReference>
<dbReference type="Pfam" id="PF08263">
    <property type="entry name" value="LRRNT_2"/>
    <property type="match status" value="1"/>
</dbReference>
<dbReference type="PANTHER" id="PTHR48056">
    <property type="entry name" value="LRR RECEPTOR-LIKE SERINE/THREONINE-PROTEIN KINASE-RELATED"/>
    <property type="match status" value="1"/>
</dbReference>
<feature type="binding site" evidence="19">
    <location>
        <position position="705"/>
    </location>
    <ligand>
        <name>ATP</name>
        <dbReference type="ChEBI" id="CHEBI:30616"/>
    </ligand>
</feature>
<keyword evidence="8" id="KW-0808">Transferase</keyword>
<evidence type="ECO:0000256" key="2">
    <source>
        <dbReference type="ARBA" id="ARBA00008684"/>
    </source>
</evidence>
<evidence type="ECO:0000256" key="21">
    <source>
        <dbReference type="SAM" id="SignalP"/>
    </source>
</evidence>
<keyword evidence="16 20" id="KW-0472">Membrane</keyword>
<dbReference type="InterPro" id="IPR001611">
    <property type="entry name" value="Leu-rich_rpt"/>
</dbReference>
<evidence type="ECO:0000256" key="20">
    <source>
        <dbReference type="SAM" id="Phobius"/>
    </source>
</evidence>
<feature type="domain" description="Protein kinase" evidence="22">
    <location>
        <begin position="676"/>
        <end position="957"/>
    </location>
</feature>
<keyword evidence="5" id="KW-0723">Serine/threonine-protein kinase</keyword>
<organism evidence="23 24">
    <name type="scientific">Acacia crassicarpa</name>
    <name type="common">northern wattle</name>
    <dbReference type="NCBI Taxonomy" id="499986"/>
    <lineage>
        <taxon>Eukaryota</taxon>
        <taxon>Viridiplantae</taxon>
        <taxon>Streptophyta</taxon>
        <taxon>Embryophyta</taxon>
        <taxon>Tracheophyta</taxon>
        <taxon>Spermatophyta</taxon>
        <taxon>Magnoliopsida</taxon>
        <taxon>eudicotyledons</taxon>
        <taxon>Gunneridae</taxon>
        <taxon>Pentapetalae</taxon>
        <taxon>rosids</taxon>
        <taxon>fabids</taxon>
        <taxon>Fabales</taxon>
        <taxon>Fabaceae</taxon>
        <taxon>Caesalpinioideae</taxon>
        <taxon>mimosoid clade</taxon>
        <taxon>Acacieae</taxon>
        <taxon>Acacia</taxon>
    </lineage>
</organism>
<reference evidence="23" key="1">
    <citation type="submission" date="2023-10" db="EMBL/GenBank/DDBJ databases">
        <title>Chromosome-level genome of the transformable northern wattle, Acacia crassicarpa.</title>
        <authorList>
            <person name="Massaro I."/>
            <person name="Sinha N.R."/>
            <person name="Poethig S."/>
            <person name="Leichty A.R."/>
        </authorList>
    </citation>
    <scope>NUCLEOTIDE SEQUENCE</scope>
    <source>
        <strain evidence="23">Acra3RX</strain>
        <tissue evidence="23">Leaf</tissue>
    </source>
</reference>
<gene>
    <name evidence="23" type="ORF">QN277_028842</name>
</gene>
<dbReference type="GO" id="GO:0005886">
    <property type="term" value="C:plasma membrane"/>
    <property type="evidence" value="ECO:0007669"/>
    <property type="project" value="UniProtKB-SubCell"/>
</dbReference>
<dbReference type="PROSITE" id="PS00108">
    <property type="entry name" value="PROTEIN_KINASE_ST"/>
    <property type="match status" value="1"/>
</dbReference>
<dbReference type="SUPFAM" id="SSF56112">
    <property type="entry name" value="Protein kinase-like (PK-like)"/>
    <property type="match status" value="1"/>
</dbReference>
<dbReference type="Gene3D" id="3.80.10.10">
    <property type="entry name" value="Ribonuclease Inhibitor"/>
    <property type="match status" value="5"/>
</dbReference>
<evidence type="ECO:0000256" key="19">
    <source>
        <dbReference type="PROSITE-ProRule" id="PRU10141"/>
    </source>
</evidence>
<evidence type="ECO:0000256" key="15">
    <source>
        <dbReference type="ARBA" id="ARBA00022989"/>
    </source>
</evidence>
<evidence type="ECO:0000256" key="1">
    <source>
        <dbReference type="ARBA" id="ARBA00004162"/>
    </source>
</evidence>
<feature type="signal peptide" evidence="21">
    <location>
        <begin position="1"/>
        <end position="24"/>
    </location>
</feature>
<keyword evidence="11" id="KW-0677">Repeat</keyword>
<keyword evidence="7" id="KW-0433">Leucine-rich repeat</keyword>
<dbReference type="InterPro" id="IPR011009">
    <property type="entry name" value="Kinase-like_dom_sf"/>
</dbReference>
<dbReference type="InterPro" id="IPR017441">
    <property type="entry name" value="Protein_kinase_ATP_BS"/>
</dbReference>
<keyword evidence="4" id="KW-1003">Cell membrane</keyword>
<dbReference type="SUPFAM" id="SSF52047">
    <property type="entry name" value="RNI-like"/>
    <property type="match status" value="1"/>
</dbReference>
<dbReference type="InterPro" id="IPR050647">
    <property type="entry name" value="Plant_LRR-RLKs"/>
</dbReference>
<dbReference type="FunFam" id="3.30.200.20:FF:000511">
    <property type="entry name" value="Leucine-rich receptor-like protein kinase family protein"/>
    <property type="match status" value="1"/>
</dbReference>
<sequence>MAKRRLSFSHFFTLLFIIFPPCVSVRIETESLLQFKKHLKDPLDSLASWTDSESPCEFDGVTCDSFSGKIIEISLENRSLSGEIFPSIFALQNLRVLSLASNFISGKLPYEISNCSSLRVLNVTENEMVGVLPDLSGMRNLKVLDLSANYFSGKFPSWAGNLTGLVSLGLGENEYAESEIPETLGNLKNLTWLYLGGSHLRGEIPESIYEMRALETLDISRNMISGKLSKSIWKLQNLCKIELFSNNLTGQIPAELANLTKLEEIDISMNHLYGKLPEVIGSMKNLVVFQLYENNFSGELPSGFGDMQHLVGFSIYRNSFSGKIPENFGRFLPLESIDISENQFSGDFPRFLCENRKLKFLLALQNNFSGELPETYVTCKSLERFRVSRNSLSGKIPNELWALPFVKIIDLADNNFDGEISPKIGLSSSLSQLVLTKNKFSGKLPSQLDKLTNLEKLYLSNNNFYGEIPAEIGALKQLSSFHLEDNSLTGSIPAELGNCARLVDLNLARNLLTGTIPQSFSLMSSLNSLNLSGNKLTGPIPESLVSMKLSSIDFSENQLSGRIPNNLLIIGGGEAFVGNPGLCVEQNSRTLMNSEFNICTNTHGQRRVITDKIVILCVIASVLVVVLTVLLLSYGSFKYEKADLEKNLQDQKETDSKWKIASFHQVDLDVNEICNLDEDNLIGTGGTGKVYRIDSKKNGSTVAVKQLWKGDGVKILAAEMETLGKIRHRNILKLYACLFKGGSSYLVLEYMPNGNLFHALHRQIKGGKPELDWYQRYKIALGTAKGIAYLHHDCSPPIIHRDIKSSNILLDEDYEAKIADFGVAKFAEKTDQQLGFSCLAGTHGYIAPEHAYTREVSEKSDVYSFGVVLLELLTGREPIEEDYGEGKDIVNWVMTNLDNRESAIKILDDKIVSESTEDEMIKVLKVAIHCTTKLPSLRPTMRDVVKKLIDADSSPFQSPSSDFEKDVEGFI</sequence>
<dbReference type="FunFam" id="3.80.10.10:FF:000383">
    <property type="entry name" value="Leucine-rich repeat receptor protein kinase EMS1"/>
    <property type="match status" value="1"/>
</dbReference>
<name>A0AAE1MFL3_9FABA</name>
<dbReference type="InterPro" id="IPR003591">
    <property type="entry name" value="Leu-rich_rpt_typical-subtyp"/>
</dbReference>
<dbReference type="SUPFAM" id="SSF52058">
    <property type="entry name" value="L domain-like"/>
    <property type="match status" value="1"/>
</dbReference>